<comment type="caution">
    <text evidence="3">The sequence shown here is derived from an EMBL/GenBank/DDBJ whole genome shotgun (WGS) entry which is preliminary data.</text>
</comment>
<feature type="transmembrane region" description="Helical" evidence="2">
    <location>
        <begin position="211"/>
        <end position="230"/>
    </location>
</feature>
<feature type="transmembrane region" description="Helical" evidence="2">
    <location>
        <begin position="147"/>
        <end position="168"/>
    </location>
</feature>
<dbReference type="AlphaFoldDB" id="A0A8J5FZ49"/>
<keyword evidence="2" id="KW-1133">Transmembrane helix</keyword>
<protein>
    <submittedName>
        <fullName evidence="3">Uncharacterized protein</fullName>
    </submittedName>
</protein>
<feature type="region of interest" description="Disordered" evidence="1">
    <location>
        <begin position="313"/>
        <end position="342"/>
    </location>
</feature>
<name>A0A8J5FZ49_ZINOF</name>
<evidence type="ECO:0000313" key="3">
    <source>
        <dbReference type="EMBL" id="KAG6493107.1"/>
    </source>
</evidence>
<feature type="transmembrane region" description="Helical" evidence="2">
    <location>
        <begin position="104"/>
        <end position="127"/>
    </location>
</feature>
<feature type="compositionally biased region" description="Low complexity" evidence="1">
    <location>
        <begin position="317"/>
        <end position="342"/>
    </location>
</feature>
<keyword evidence="2" id="KW-0812">Transmembrane</keyword>
<dbReference type="PANTHER" id="PTHR34967">
    <property type="entry name" value="OS02G0257200 PROTEIN"/>
    <property type="match status" value="1"/>
</dbReference>
<evidence type="ECO:0000313" key="4">
    <source>
        <dbReference type="Proteomes" id="UP000734854"/>
    </source>
</evidence>
<keyword evidence="4" id="KW-1185">Reference proteome</keyword>
<sequence>MTSDVSARLKATCTSPRVAFAAFIPGLDPVAASPITPPPPSTAPCSSPPHAMVKLATAREARTYGPRTLRNRWEYTNAGLHVFSSALLSAGFSTQLLGGREAGLAVVLVALAVLALVNAHDLVAHLAGVDFRLGLIRYDLQLALVELAVPLLLTAASAVTFLGILFLLIQDEKGAAENMLIAGPLLWLVGSIHNACQIYERTDGDTQILQAGVSVPLLMGSLLFFVAGVFKSQAVSYGSKDRRQSLALGRIWCWMCTSASLLFLVGGLVNVAKVYRMQQREEGLRLEKLRGGAQERLFRDREGRIPFLESRSADGDAASSLRRTSTAAATAMMTAPPSSSRA</sequence>
<accession>A0A8J5FZ49</accession>
<feature type="transmembrane region" description="Helical" evidence="2">
    <location>
        <begin position="251"/>
        <end position="272"/>
    </location>
</feature>
<dbReference type="PANTHER" id="PTHR34967:SF1">
    <property type="entry name" value="OS02G0257200 PROTEIN"/>
    <property type="match status" value="1"/>
</dbReference>
<proteinExistence type="predicted"/>
<keyword evidence="2" id="KW-0472">Membrane</keyword>
<evidence type="ECO:0000256" key="2">
    <source>
        <dbReference type="SAM" id="Phobius"/>
    </source>
</evidence>
<reference evidence="3 4" key="1">
    <citation type="submission" date="2020-08" db="EMBL/GenBank/DDBJ databases">
        <title>Plant Genome Project.</title>
        <authorList>
            <person name="Zhang R.-G."/>
        </authorList>
    </citation>
    <scope>NUCLEOTIDE SEQUENCE [LARGE SCALE GENOMIC DNA]</scope>
    <source>
        <tissue evidence="3">Rhizome</tissue>
    </source>
</reference>
<gene>
    <name evidence="3" type="ORF">ZIOFF_048084</name>
</gene>
<evidence type="ECO:0000256" key="1">
    <source>
        <dbReference type="SAM" id="MobiDB-lite"/>
    </source>
</evidence>
<organism evidence="3 4">
    <name type="scientific">Zingiber officinale</name>
    <name type="common">Ginger</name>
    <name type="synonym">Amomum zingiber</name>
    <dbReference type="NCBI Taxonomy" id="94328"/>
    <lineage>
        <taxon>Eukaryota</taxon>
        <taxon>Viridiplantae</taxon>
        <taxon>Streptophyta</taxon>
        <taxon>Embryophyta</taxon>
        <taxon>Tracheophyta</taxon>
        <taxon>Spermatophyta</taxon>
        <taxon>Magnoliopsida</taxon>
        <taxon>Liliopsida</taxon>
        <taxon>Zingiberales</taxon>
        <taxon>Zingiberaceae</taxon>
        <taxon>Zingiber</taxon>
    </lineage>
</organism>
<dbReference type="Proteomes" id="UP000734854">
    <property type="component" value="Unassembled WGS sequence"/>
</dbReference>
<dbReference type="EMBL" id="JACMSC010000013">
    <property type="protein sequence ID" value="KAG6493107.1"/>
    <property type="molecule type" value="Genomic_DNA"/>
</dbReference>